<evidence type="ECO:0000313" key="1">
    <source>
        <dbReference type="EMBL" id="SLM30802.1"/>
    </source>
</evidence>
<dbReference type="EMBL" id="FWEV01000160">
    <property type="protein sequence ID" value="SLM30802.1"/>
    <property type="molecule type" value="Genomic_DNA"/>
</dbReference>
<gene>
    <name evidence="1" type="ORF">MTBBW1_2420006</name>
</gene>
<dbReference type="AlphaFoldDB" id="A0A1W1HEJ6"/>
<organism evidence="1 2">
    <name type="scientific">Desulfamplus magnetovallimortis</name>
    <dbReference type="NCBI Taxonomy" id="1246637"/>
    <lineage>
        <taxon>Bacteria</taxon>
        <taxon>Pseudomonadati</taxon>
        <taxon>Thermodesulfobacteriota</taxon>
        <taxon>Desulfobacteria</taxon>
        <taxon>Desulfobacterales</taxon>
        <taxon>Desulfobacteraceae</taxon>
        <taxon>Desulfamplus</taxon>
    </lineage>
</organism>
<sequence>MEPVTTSGIISPNSALDDAKILKAKASLVEGSVKKVWAVIRPPQMDIIVDDTGIPLLAFPRTELRESESDNQIWEGSYGGFIYNGEYDVTFDGSNNYNDELYKIEKWWSVNRNQGREITVLDNVDMVKALPVGEYQVYAVLAPENENILNTVSNWVWDFATFKVQ</sequence>
<dbReference type="RefSeq" id="WP_080809348.1">
    <property type="nucleotide sequence ID" value="NZ_LT828566.1"/>
</dbReference>
<evidence type="ECO:0000313" key="2">
    <source>
        <dbReference type="Proteomes" id="UP000191931"/>
    </source>
</evidence>
<dbReference type="STRING" id="1246637.MTBBW1_2420006"/>
<name>A0A1W1HEJ6_9BACT</name>
<proteinExistence type="predicted"/>
<accession>A0A1W1HEJ6</accession>
<reference evidence="1 2" key="1">
    <citation type="submission" date="2017-03" db="EMBL/GenBank/DDBJ databases">
        <authorList>
            <person name="Afonso C.L."/>
            <person name="Miller P.J."/>
            <person name="Scott M.A."/>
            <person name="Spackman E."/>
            <person name="Goraichik I."/>
            <person name="Dimitrov K.M."/>
            <person name="Suarez D.L."/>
            <person name="Swayne D.E."/>
        </authorList>
    </citation>
    <scope>NUCLEOTIDE SEQUENCE [LARGE SCALE GENOMIC DNA]</scope>
    <source>
        <strain evidence="1">PRJEB14757</strain>
    </source>
</reference>
<dbReference type="Proteomes" id="UP000191931">
    <property type="component" value="Unassembled WGS sequence"/>
</dbReference>
<keyword evidence="2" id="KW-1185">Reference proteome</keyword>
<protein>
    <submittedName>
        <fullName evidence="1">Uncharacterized protein</fullName>
    </submittedName>
</protein>